<dbReference type="RefSeq" id="WP_039251653.1">
    <property type="nucleotide sequence ID" value="NZ_JENJ01000001.1"/>
</dbReference>
<feature type="transmembrane region" description="Helical" evidence="8">
    <location>
        <begin position="40"/>
        <end position="58"/>
    </location>
</feature>
<evidence type="ECO:0000256" key="3">
    <source>
        <dbReference type="ARBA" id="ARBA00022448"/>
    </source>
</evidence>
<dbReference type="AlphaFoldDB" id="A0A0A0IBT7"/>
<organism evidence="9 10">
    <name type="scientific">Clostridium novyi A str. 4552</name>
    <dbReference type="NCBI Taxonomy" id="1444289"/>
    <lineage>
        <taxon>Bacteria</taxon>
        <taxon>Bacillati</taxon>
        <taxon>Bacillota</taxon>
        <taxon>Clostridia</taxon>
        <taxon>Eubacteriales</taxon>
        <taxon>Clostridiaceae</taxon>
        <taxon>Clostridium</taxon>
    </lineage>
</organism>
<evidence type="ECO:0000313" key="9">
    <source>
        <dbReference type="EMBL" id="KGM98377.1"/>
    </source>
</evidence>
<dbReference type="GO" id="GO:0009847">
    <property type="term" value="P:spore germination"/>
    <property type="evidence" value="ECO:0007669"/>
    <property type="project" value="InterPro"/>
</dbReference>
<comment type="similarity">
    <text evidence="2">Belongs to the amino acid-polyamine-organocation (APC) superfamily. Spore germination protein (SGP) (TC 2.A.3.9) family.</text>
</comment>
<evidence type="ECO:0000256" key="7">
    <source>
        <dbReference type="ARBA" id="ARBA00023136"/>
    </source>
</evidence>
<evidence type="ECO:0000256" key="2">
    <source>
        <dbReference type="ARBA" id="ARBA00007998"/>
    </source>
</evidence>
<feature type="transmembrane region" description="Helical" evidence="8">
    <location>
        <begin position="118"/>
        <end position="135"/>
    </location>
</feature>
<feature type="transmembrane region" description="Helical" evidence="8">
    <location>
        <begin position="78"/>
        <end position="98"/>
    </location>
</feature>
<dbReference type="GO" id="GO:0016020">
    <property type="term" value="C:membrane"/>
    <property type="evidence" value="ECO:0007669"/>
    <property type="project" value="UniProtKB-SubCell"/>
</dbReference>
<reference evidence="9 10" key="1">
    <citation type="submission" date="2014-01" db="EMBL/GenBank/DDBJ databases">
        <title>Plasmidome dynamics in the species complex Clostridium novyi sensu lato converts strains of independent lineages into distinctly different pathogens.</title>
        <authorList>
            <person name="Skarin H."/>
            <person name="Segerman B."/>
        </authorList>
    </citation>
    <scope>NUCLEOTIDE SEQUENCE [LARGE SCALE GENOMIC DNA]</scope>
    <source>
        <strain evidence="9 10">4552</strain>
    </source>
</reference>
<feature type="transmembrane region" description="Helical" evidence="8">
    <location>
        <begin position="338"/>
        <end position="357"/>
    </location>
</feature>
<feature type="transmembrane region" description="Helical" evidence="8">
    <location>
        <begin position="271"/>
        <end position="290"/>
    </location>
</feature>
<dbReference type="Proteomes" id="UP000030012">
    <property type="component" value="Unassembled WGS sequence"/>
</dbReference>
<protein>
    <submittedName>
        <fullName evidence="9">Spore gernimation protein</fullName>
    </submittedName>
</protein>
<feature type="transmembrane region" description="Helical" evidence="8">
    <location>
        <begin position="216"/>
        <end position="239"/>
    </location>
</feature>
<dbReference type="PANTHER" id="PTHR34975:SF2">
    <property type="entry name" value="SPORE GERMINATION PROTEIN A2"/>
    <property type="match status" value="1"/>
</dbReference>
<sequence>MKKNNIISKYDLFISMIVTVAGTSIFAYPRILGEKVGTDGWIVILLIGLVLVPVLYIIKKSIEISGYKKFTDMLENNFGKILGKIVALLVMLTAVLIVSMEMRVFTEVLKMYLLKRTPSEFIIVLVILVGAFLVRGEIESVIRFNEIAFWLMFLPILIAILFVLKGSDFTNIFPVLNNPPMNYLSGIKNSAFTFLGFEFIYVLYPLVKEKRNIMKITYRSLIFIVIFYIIISVTTVIVFSKSYISQLLWPTITMLSTVNIPGTFVERWEGAIMAFWFIFFFTTYINLYYFSSEVVKDVFRLEDVKISLVVITPIVYLLSLYPENIAEVYRIKEKISPYIGLGVMVVLPILLLITGIIRSRRVKNEV</sequence>
<keyword evidence="7 8" id="KW-0472">Membrane</keyword>
<dbReference type="NCBIfam" id="TIGR00912">
    <property type="entry name" value="2A0309"/>
    <property type="match status" value="1"/>
</dbReference>
<name>A0A0A0IBT7_CLONO</name>
<feature type="transmembrane region" description="Helical" evidence="8">
    <location>
        <begin position="12"/>
        <end position="28"/>
    </location>
</feature>
<dbReference type="Pfam" id="PF03845">
    <property type="entry name" value="Spore_permease"/>
    <property type="match status" value="1"/>
</dbReference>
<feature type="transmembrane region" description="Helical" evidence="8">
    <location>
        <begin position="147"/>
        <end position="164"/>
    </location>
</feature>
<keyword evidence="3" id="KW-0813">Transport</keyword>
<keyword evidence="5 8" id="KW-0812">Transmembrane</keyword>
<gene>
    <name evidence="9" type="ORF">Z968_00045</name>
</gene>
<dbReference type="PANTHER" id="PTHR34975">
    <property type="entry name" value="SPORE GERMINATION PROTEIN A2"/>
    <property type="match status" value="1"/>
</dbReference>
<evidence type="ECO:0000256" key="5">
    <source>
        <dbReference type="ARBA" id="ARBA00022692"/>
    </source>
</evidence>
<dbReference type="OrthoDB" id="2716906at2"/>
<keyword evidence="6 8" id="KW-1133">Transmembrane helix</keyword>
<feature type="transmembrane region" description="Helical" evidence="8">
    <location>
        <begin position="302"/>
        <end position="318"/>
    </location>
</feature>
<evidence type="ECO:0000256" key="4">
    <source>
        <dbReference type="ARBA" id="ARBA00022544"/>
    </source>
</evidence>
<evidence type="ECO:0000256" key="8">
    <source>
        <dbReference type="SAM" id="Phobius"/>
    </source>
</evidence>
<evidence type="ECO:0000256" key="1">
    <source>
        <dbReference type="ARBA" id="ARBA00004141"/>
    </source>
</evidence>
<feature type="transmembrane region" description="Helical" evidence="8">
    <location>
        <begin position="184"/>
        <end position="204"/>
    </location>
</feature>
<comment type="subcellular location">
    <subcellularLocation>
        <location evidence="1">Membrane</location>
        <topology evidence="1">Multi-pass membrane protein</topology>
    </subcellularLocation>
</comment>
<evidence type="ECO:0000256" key="6">
    <source>
        <dbReference type="ARBA" id="ARBA00022989"/>
    </source>
</evidence>
<proteinExistence type="inferred from homology"/>
<accession>A0A0A0IBT7</accession>
<dbReference type="Gene3D" id="1.20.1740.10">
    <property type="entry name" value="Amino acid/polyamine transporter I"/>
    <property type="match status" value="1"/>
</dbReference>
<keyword evidence="4" id="KW-0309">Germination</keyword>
<evidence type="ECO:0000313" key="10">
    <source>
        <dbReference type="Proteomes" id="UP000030012"/>
    </source>
</evidence>
<comment type="caution">
    <text evidence="9">The sequence shown here is derived from an EMBL/GenBank/DDBJ whole genome shotgun (WGS) entry which is preliminary data.</text>
</comment>
<dbReference type="EMBL" id="JENJ01000001">
    <property type="protein sequence ID" value="KGM98377.1"/>
    <property type="molecule type" value="Genomic_DNA"/>
</dbReference>
<dbReference type="InterPro" id="IPR004761">
    <property type="entry name" value="Spore_GerAB"/>
</dbReference>